<sequence>MQPSPLTQLGLPSGRQSACEFQRKRAAERALQGGGETRDLRRGDLIRNNEDSGLSKTASRGLSCKYEGLMGASLMVPPQ</sequence>
<feature type="compositionally biased region" description="Basic and acidic residues" evidence="1">
    <location>
        <begin position="36"/>
        <end position="50"/>
    </location>
</feature>
<gene>
    <name evidence="2" type="ORF">E2C01_000387</name>
</gene>
<reference evidence="2 3" key="1">
    <citation type="submission" date="2019-05" db="EMBL/GenBank/DDBJ databases">
        <title>Another draft genome of Portunus trituberculatus and its Hox gene families provides insights of decapod evolution.</title>
        <authorList>
            <person name="Jeong J.-H."/>
            <person name="Song I."/>
            <person name="Kim S."/>
            <person name="Choi T."/>
            <person name="Kim D."/>
            <person name="Ryu S."/>
            <person name="Kim W."/>
        </authorList>
    </citation>
    <scope>NUCLEOTIDE SEQUENCE [LARGE SCALE GENOMIC DNA]</scope>
    <source>
        <tissue evidence="2">Muscle</tissue>
    </source>
</reference>
<feature type="region of interest" description="Disordered" evidence="1">
    <location>
        <begin position="24"/>
        <end position="58"/>
    </location>
</feature>
<evidence type="ECO:0000313" key="2">
    <source>
        <dbReference type="EMBL" id="MPC07820.1"/>
    </source>
</evidence>
<proteinExistence type="predicted"/>
<evidence type="ECO:0000256" key="1">
    <source>
        <dbReference type="SAM" id="MobiDB-lite"/>
    </source>
</evidence>
<organism evidence="2 3">
    <name type="scientific">Portunus trituberculatus</name>
    <name type="common">Swimming crab</name>
    <name type="synonym">Neptunus trituberculatus</name>
    <dbReference type="NCBI Taxonomy" id="210409"/>
    <lineage>
        <taxon>Eukaryota</taxon>
        <taxon>Metazoa</taxon>
        <taxon>Ecdysozoa</taxon>
        <taxon>Arthropoda</taxon>
        <taxon>Crustacea</taxon>
        <taxon>Multicrustacea</taxon>
        <taxon>Malacostraca</taxon>
        <taxon>Eumalacostraca</taxon>
        <taxon>Eucarida</taxon>
        <taxon>Decapoda</taxon>
        <taxon>Pleocyemata</taxon>
        <taxon>Brachyura</taxon>
        <taxon>Eubrachyura</taxon>
        <taxon>Portunoidea</taxon>
        <taxon>Portunidae</taxon>
        <taxon>Portuninae</taxon>
        <taxon>Portunus</taxon>
    </lineage>
</organism>
<protein>
    <submittedName>
        <fullName evidence="2">Uncharacterized protein</fullName>
    </submittedName>
</protein>
<dbReference type="AlphaFoldDB" id="A0A5B7CF26"/>
<evidence type="ECO:0000313" key="3">
    <source>
        <dbReference type="Proteomes" id="UP000324222"/>
    </source>
</evidence>
<dbReference type="EMBL" id="VSRR010000009">
    <property type="protein sequence ID" value="MPC07820.1"/>
    <property type="molecule type" value="Genomic_DNA"/>
</dbReference>
<comment type="caution">
    <text evidence="2">The sequence shown here is derived from an EMBL/GenBank/DDBJ whole genome shotgun (WGS) entry which is preliminary data.</text>
</comment>
<name>A0A5B7CF26_PORTR</name>
<dbReference type="Proteomes" id="UP000324222">
    <property type="component" value="Unassembled WGS sequence"/>
</dbReference>
<accession>A0A5B7CF26</accession>
<keyword evidence="3" id="KW-1185">Reference proteome</keyword>